<dbReference type="Proteomes" id="UP000004793">
    <property type="component" value="Chromosome"/>
</dbReference>
<gene>
    <name evidence="2" type="ordered locus">CSE_04510</name>
</gene>
<dbReference type="PANTHER" id="PTHR13939">
    <property type="entry name" value="NICOTINAMIDE-NUCLEOTIDE AMIDOHYDROLASE PNCC"/>
    <property type="match status" value="1"/>
</dbReference>
<dbReference type="EMBL" id="AP012051">
    <property type="protein sequence ID" value="BAL80577.1"/>
    <property type="molecule type" value="Genomic_DNA"/>
</dbReference>
<proteinExistence type="predicted"/>
<dbReference type="SUPFAM" id="SSF53218">
    <property type="entry name" value="Molybdenum cofactor biosynthesis proteins"/>
    <property type="match status" value="1"/>
</dbReference>
<sequence length="332" mass="36900">MLKRVKVEKAVGLMLGADITKIIPNEYKGPIFKKGHIVEEKDINELKKAGKEYIWVYFEDERHLHQDHASIEIANSIISNNLYVDGPSEGWAYIKSKESGILIVNEKAITKLNMYSEIILTTRETYSLVSKGEIIAKFKITKLEIRKDLYKRILQNVLKTKQLHGYILDILKPQCKKAGVIVTGNEIYSGLVKDAASFKVKEKLANFEVEVIYNTIVPDSKEYIKNAILYSIEAGAEIVILTGGMGPDPDDNTRAGIKAAGGKIIKYGIPVNPATMSIISWIGNTPVLGISAGFINYKNSFLDFILPRLLIGAKVKKSEIAAWGIGGMLDQK</sequence>
<name>A0A7U6GE04_CALEA</name>
<evidence type="ECO:0000313" key="3">
    <source>
        <dbReference type="Proteomes" id="UP000004793"/>
    </source>
</evidence>
<keyword evidence="3" id="KW-1185">Reference proteome</keyword>
<accession>A0A7U6GE04</accession>
<dbReference type="SMART" id="SM00852">
    <property type="entry name" value="MoCF_biosynth"/>
    <property type="match status" value="1"/>
</dbReference>
<organism evidence="2 3">
    <name type="scientific">Caldisericum exile (strain DSM 21853 / NBRC 104410 / AZM16c01)</name>
    <dbReference type="NCBI Taxonomy" id="511051"/>
    <lineage>
        <taxon>Bacteria</taxon>
        <taxon>Pseudomonadati</taxon>
        <taxon>Caldisericota/Cryosericota group</taxon>
        <taxon>Caldisericota</taxon>
        <taxon>Caldisericia</taxon>
        <taxon>Caldisericales</taxon>
        <taxon>Caldisericaceae</taxon>
        <taxon>Caldisericum</taxon>
    </lineage>
</organism>
<evidence type="ECO:0000313" key="2">
    <source>
        <dbReference type="EMBL" id="BAL80577.1"/>
    </source>
</evidence>
<dbReference type="Pfam" id="PF00994">
    <property type="entry name" value="MoCF_biosynth"/>
    <property type="match status" value="1"/>
</dbReference>
<evidence type="ECO:0000259" key="1">
    <source>
        <dbReference type="SMART" id="SM00852"/>
    </source>
</evidence>
<dbReference type="RefSeq" id="WP_014452983.1">
    <property type="nucleotide sequence ID" value="NC_017096.1"/>
</dbReference>
<dbReference type="UniPathway" id="UPA00344"/>
<protein>
    <recommendedName>
        <fullName evidence="1">MoaB/Mog domain-containing protein</fullName>
    </recommendedName>
</protein>
<feature type="domain" description="MoaB/Mog" evidence="1">
    <location>
        <begin position="179"/>
        <end position="311"/>
    </location>
</feature>
<dbReference type="InterPro" id="IPR001453">
    <property type="entry name" value="MoaB/Mog_dom"/>
</dbReference>
<dbReference type="AlphaFoldDB" id="A0A7U6GE04"/>
<dbReference type="OrthoDB" id="9767940at2"/>
<dbReference type="InterPro" id="IPR036425">
    <property type="entry name" value="MoaB/Mog-like_dom_sf"/>
</dbReference>
<dbReference type="Gene3D" id="3.40.980.10">
    <property type="entry name" value="MoaB/Mog-like domain"/>
    <property type="match status" value="1"/>
</dbReference>
<reference evidence="2 3" key="1">
    <citation type="submission" date="2011-01" db="EMBL/GenBank/DDBJ databases">
        <title>Whole genome sequence of Caldisericum exile AZM16c01.</title>
        <authorList>
            <person name="Narita-Yamada S."/>
            <person name="Kawakoshi A."/>
            <person name="Nakamura S."/>
            <person name="Sasagawa M."/>
            <person name="Fukada J."/>
            <person name="Sekine M."/>
            <person name="Kato Y."/>
            <person name="Fukai R."/>
            <person name="Sasaki K."/>
            <person name="Hanamaki A."/>
            <person name="Narita H."/>
            <person name="Konno Y."/>
            <person name="Mori K."/>
            <person name="Yamazaki S."/>
            <person name="Suzuki K."/>
            <person name="Fujita N."/>
        </authorList>
    </citation>
    <scope>NUCLEOTIDE SEQUENCE [LARGE SCALE GENOMIC DNA]</scope>
    <source>
        <strain evidence="3">DSM 21853 / NBRC 104410 / AZM16c01</strain>
    </source>
</reference>
<dbReference type="InterPro" id="IPR050101">
    <property type="entry name" value="CinA"/>
</dbReference>
<dbReference type="PANTHER" id="PTHR13939:SF0">
    <property type="entry name" value="NMN AMIDOHYDROLASE-LIKE PROTEIN YFAY"/>
    <property type="match status" value="1"/>
</dbReference>
<dbReference type="KEGG" id="cex:CSE_04510"/>